<feature type="signal peptide" evidence="1">
    <location>
        <begin position="1"/>
        <end position="26"/>
    </location>
</feature>
<feature type="chain" id="PRO_5020933647" evidence="1">
    <location>
        <begin position="27"/>
        <end position="178"/>
    </location>
</feature>
<dbReference type="Proteomes" id="UP000298595">
    <property type="component" value="Chromosome"/>
</dbReference>
<reference evidence="2 3" key="1">
    <citation type="submission" date="2018-09" db="EMBL/GenBank/DDBJ databases">
        <title>Whole genome based analysis of evolution and adaptive divergence in Indian and Brazilian strains of Azospirillum brasilense.</title>
        <authorList>
            <person name="Singh C."/>
            <person name="Tripathi A.K."/>
        </authorList>
    </citation>
    <scope>NUCLEOTIDE SEQUENCE [LARGE SCALE GENOMIC DNA]</scope>
    <source>
        <strain evidence="2 3">MTCC4035</strain>
    </source>
</reference>
<protein>
    <submittedName>
        <fullName evidence="2">Invasion associated locus B family protein</fullName>
    </submittedName>
</protein>
<dbReference type="AlphaFoldDB" id="A0A4D8PB90"/>
<proteinExistence type="predicted"/>
<evidence type="ECO:0000313" key="3">
    <source>
        <dbReference type="Proteomes" id="UP000298595"/>
    </source>
</evidence>
<dbReference type="RefSeq" id="WP_137114645.1">
    <property type="nucleotide sequence ID" value="NZ_CP032321.1"/>
</dbReference>
<dbReference type="EMBL" id="CP032321">
    <property type="protein sequence ID" value="QCN94450.1"/>
    <property type="molecule type" value="Genomic_DNA"/>
</dbReference>
<name>A0A4D8PB90_9PROT</name>
<gene>
    <name evidence="2" type="ORF">D3093_03795</name>
</gene>
<dbReference type="Gene3D" id="2.60.40.1880">
    <property type="entry name" value="Invasion associated locus B (IalB) protein"/>
    <property type="match status" value="1"/>
</dbReference>
<sequence>MIAIMTRPSVALLSLMLCVAAGAASAQQPAPNRTTANYDDWIVRCEMGRDGAKDTKVCESVQTVAGSDGRIIAQTVIGRPAGAAGDKILVELPAGVWLPDGATIRVGDKPVVSLAFRRCLQSCYADADLSKQSLDALATATQPISLGFSDGPGKAMTLPLSAKGLRNAYAASVGKQGG</sequence>
<organism evidence="2 3">
    <name type="scientific">Azospirillum argentinense</name>
    <dbReference type="NCBI Taxonomy" id="2970906"/>
    <lineage>
        <taxon>Bacteria</taxon>
        <taxon>Pseudomonadati</taxon>
        <taxon>Pseudomonadota</taxon>
        <taxon>Alphaproteobacteria</taxon>
        <taxon>Rhodospirillales</taxon>
        <taxon>Azospirillaceae</taxon>
        <taxon>Azospirillum</taxon>
    </lineage>
</organism>
<evidence type="ECO:0000256" key="1">
    <source>
        <dbReference type="SAM" id="SignalP"/>
    </source>
</evidence>
<evidence type="ECO:0000313" key="2">
    <source>
        <dbReference type="EMBL" id="QCN94450.1"/>
    </source>
</evidence>
<dbReference type="KEGG" id="aare:D3093_03795"/>
<dbReference type="InterPro" id="IPR038696">
    <property type="entry name" value="IalB_sf"/>
</dbReference>
<dbReference type="Pfam" id="PF06776">
    <property type="entry name" value="IalB"/>
    <property type="match status" value="1"/>
</dbReference>
<accession>A0A4D8PB90</accession>
<dbReference type="InterPro" id="IPR010642">
    <property type="entry name" value="Invasion_prot_B"/>
</dbReference>
<keyword evidence="1" id="KW-0732">Signal</keyword>